<gene>
    <name evidence="1" type="ORF">IX39_00250</name>
</gene>
<dbReference type="EMBL" id="JPRP01000001">
    <property type="protein sequence ID" value="KFE99159.1"/>
    <property type="molecule type" value="Genomic_DNA"/>
</dbReference>
<comment type="caution">
    <text evidence="1">The sequence shown here is derived from an EMBL/GenBank/DDBJ whole genome shotgun (WGS) entry which is preliminary data.</text>
</comment>
<dbReference type="Proteomes" id="UP000028713">
    <property type="component" value="Unassembled WGS sequence"/>
</dbReference>
<evidence type="ECO:0000313" key="2">
    <source>
        <dbReference type="Proteomes" id="UP000028713"/>
    </source>
</evidence>
<organism evidence="1 2">
    <name type="scientific">Chryseobacterium formosense</name>
    <dbReference type="NCBI Taxonomy" id="236814"/>
    <lineage>
        <taxon>Bacteria</taxon>
        <taxon>Pseudomonadati</taxon>
        <taxon>Bacteroidota</taxon>
        <taxon>Flavobacteriia</taxon>
        <taxon>Flavobacteriales</taxon>
        <taxon>Weeksellaceae</taxon>
        <taxon>Chryseobacterium group</taxon>
        <taxon>Chryseobacterium</taxon>
    </lineage>
</organism>
<protein>
    <submittedName>
        <fullName evidence="1">Uncharacterized protein</fullName>
    </submittedName>
</protein>
<reference evidence="1 2" key="1">
    <citation type="submission" date="2014-07" db="EMBL/GenBank/DDBJ databases">
        <title>Genome of Chryseobacterium formosense LMG 24722.</title>
        <authorList>
            <person name="Pipes S.E."/>
            <person name="Stropko S.J."/>
            <person name="Newman J.D."/>
        </authorList>
    </citation>
    <scope>NUCLEOTIDE SEQUENCE [LARGE SCALE GENOMIC DNA]</scope>
    <source>
        <strain evidence="1 2">LMG 24722</strain>
    </source>
</reference>
<proteinExistence type="predicted"/>
<dbReference type="AlphaFoldDB" id="A0A085Z3Z6"/>
<accession>A0A085Z3Z6</accession>
<dbReference type="RefSeq" id="WP_034672383.1">
    <property type="nucleotide sequence ID" value="NZ_FPAP01000003.1"/>
</dbReference>
<dbReference type="eggNOG" id="ENOG50311SB">
    <property type="taxonomic scope" value="Bacteria"/>
</dbReference>
<name>A0A085Z3Z6_9FLAO</name>
<keyword evidence="2" id="KW-1185">Reference proteome</keyword>
<evidence type="ECO:0000313" key="1">
    <source>
        <dbReference type="EMBL" id="KFE99159.1"/>
    </source>
</evidence>
<sequence>MKIYQKTKEFNELQDSVRISFSDAEKKFLTYHEKNKFNSLEPVFYYYFEDYYYFGYKTDAAKDKQNKSFFF</sequence>